<sequence length="271" mass="31629">MASKCAVWSWRSHDVAYDWKAWCGVWGKAWVFQLERGEVTNALHYQGIISLKTKRTKAEVLSVMRPLPAYFEPVCDASIRAGSEAFYVTKPDTRVDGPWSDKDIEVYIPRQYRDMETQLRPWQQVIWDSSEWWQPRIVNAVVDPAGNSGKTTIASLMELHDRALDLPPTNDKKELIQSLADILIAKRMRKPKCLFIDIPRADKQDKLFGLYAAIEQIKKGKVTDTRYCYKEWWFDSPVVWVFCNTRPDVNMLSSDRWKFWSINENMELVAE</sequence>
<organism evidence="1">
    <name type="scientific">Emberiza rustica CRESS-DNA-virus sp</name>
    <dbReference type="NCBI Taxonomy" id="2815032"/>
    <lineage>
        <taxon>Viruses</taxon>
        <taxon>Monodnaviria</taxon>
        <taxon>Shotokuvirae</taxon>
        <taxon>Cressdnaviricota</taxon>
    </lineage>
</organism>
<dbReference type="Gene3D" id="3.40.1310.20">
    <property type="match status" value="1"/>
</dbReference>
<proteinExistence type="predicted"/>
<evidence type="ECO:0000313" key="1">
    <source>
        <dbReference type="EMBL" id="QTE03354.1"/>
    </source>
</evidence>
<protein>
    <submittedName>
        <fullName evidence="1">Replication-associated protein</fullName>
    </submittedName>
</protein>
<accession>A0A8A4XC68</accession>
<dbReference type="EMBL" id="MW182748">
    <property type="protein sequence ID" value="QTE03354.1"/>
    <property type="molecule type" value="Genomic_DNA"/>
</dbReference>
<reference evidence="1" key="1">
    <citation type="submission" date="2020-10" db="EMBL/GenBank/DDBJ databases">
        <title>CRESS DNA virus dark matter in the feces of wild birds.</title>
        <authorList>
            <person name="Yang S."/>
            <person name="Zhang W."/>
        </authorList>
    </citation>
    <scope>NUCLEOTIDE SEQUENCE</scope>
    <source>
        <strain evidence="1">Rbu19cir9</strain>
    </source>
</reference>
<name>A0A8A4XC68_9VIRU</name>